<keyword evidence="8" id="KW-0675">Receptor</keyword>
<dbReference type="Gene3D" id="1.20.1070.10">
    <property type="entry name" value="Rhodopsin 7-helix transmembrane proteins"/>
    <property type="match status" value="1"/>
</dbReference>
<evidence type="ECO:0000256" key="7">
    <source>
        <dbReference type="ARBA" id="ARBA00023136"/>
    </source>
</evidence>
<name>A0A6S7KKV1_PARCT</name>
<keyword evidence="2" id="KW-0812">Transmembrane</keyword>
<evidence type="ECO:0000256" key="1">
    <source>
        <dbReference type="ARBA" id="ARBA00004141"/>
    </source>
</evidence>
<dbReference type="Proteomes" id="UP001152795">
    <property type="component" value="Unassembled WGS sequence"/>
</dbReference>
<gene>
    <name evidence="8" type="ORF">PACLA_8A089465</name>
</gene>
<dbReference type="GO" id="GO:0004930">
    <property type="term" value="F:G protein-coupled receptor activity"/>
    <property type="evidence" value="ECO:0007669"/>
    <property type="project" value="InterPro"/>
</dbReference>
<reference evidence="8" key="1">
    <citation type="submission" date="2020-04" db="EMBL/GenBank/DDBJ databases">
        <authorList>
            <person name="Alioto T."/>
            <person name="Alioto T."/>
            <person name="Gomez Garrido J."/>
        </authorList>
    </citation>
    <scope>NUCLEOTIDE SEQUENCE</scope>
    <source>
        <strain evidence="8">A484AB</strain>
    </source>
</reference>
<evidence type="ECO:0000313" key="9">
    <source>
        <dbReference type="Proteomes" id="UP001152795"/>
    </source>
</evidence>
<keyword evidence="3" id="KW-0479">Metal-binding</keyword>
<keyword evidence="6" id="KW-1133">Transmembrane helix</keyword>
<proteinExistence type="predicted"/>
<dbReference type="PROSITE" id="PS50261">
    <property type="entry name" value="G_PROTEIN_RECEP_F2_4"/>
    <property type="match status" value="1"/>
</dbReference>
<organism evidence="8 9">
    <name type="scientific">Paramuricea clavata</name>
    <name type="common">Red gorgonian</name>
    <name type="synonym">Violescent sea-whip</name>
    <dbReference type="NCBI Taxonomy" id="317549"/>
    <lineage>
        <taxon>Eukaryota</taxon>
        <taxon>Metazoa</taxon>
        <taxon>Cnidaria</taxon>
        <taxon>Anthozoa</taxon>
        <taxon>Octocorallia</taxon>
        <taxon>Malacalcyonacea</taxon>
        <taxon>Plexauridae</taxon>
        <taxon>Paramuricea</taxon>
    </lineage>
</organism>
<dbReference type="Gene3D" id="3.30.40.10">
    <property type="entry name" value="Zinc/RING finger domain, C3HC4 (zinc finger)"/>
    <property type="match status" value="1"/>
</dbReference>
<keyword evidence="9" id="KW-1185">Reference proteome</keyword>
<evidence type="ECO:0000256" key="6">
    <source>
        <dbReference type="ARBA" id="ARBA00022989"/>
    </source>
</evidence>
<dbReference type="GO" id="GO:0005886">
    <property type="term" value="C:plasma membrane"/>
    <property type="evidence" value="ECO:0007669"/>
    <property type="project" value="TreeGrafter"/>
</dbReference>
<evidence type="ECO:0000256" key="4">
    <source>
        <dbReference type="ARBA" id="ARBA00022771"/>
    </source>
</evidence>
<comment type="caution">
    <text evidence="8">The sequence shown here is derived from an EMBL/GenBank/DDBJ whole genome shotgun (WGS) entry which is preliminary data.</text>
</comment>
<keyword evidence="4" id="KW-0863">Zinc-finger</keyword>
<sequence length="291" mass="32265">LISKDERKALEIISTIGCSVSLVGVILTILIYALFWKRLHRNSKSKVPSQVLMHLCVVIGMTDIFAILAGPALKYETFCIAVSILLYFFVLALFGWMLCEGIIIYLQLVKVFSGLGLGGKHLKGFCLIGWDNRLPKDLFMYNDVETNPGPLSNLQQTKIDKSNSRCCGECEKTVRSNQNGVYCDNCRRLFHLKCTGLSSSGCSATNIWTCFTCGLPQLSDSFFNSSHSSVNSSSTSESSDLLQDFGIKYLRNLKIGHLNINSLGGTKFLEITKILHENILDVLVIGETKLN</sequence>
<dbReference type="InterPro" id="IPR011011">
    <property type="entry name" value="Znf_FYVE_PHD"/>
</dbReference>
<evidence type="ECO:0000313" key="8">
    <source>
        <dbReference type="EMBL" id="CAB4044798.1"/>
    </source>
</evidence>
<dbReference type="PROSITE" id="PS01359">
    <property type="entry name" value="ZF_PHD_1"/>
    <property type="match status" value="1"/>
</dbReference>
<feature type="non-terminal residue" evidence="8">
    <location>
        <position position="1"/>
    </location>
</feature>
<evidence type="ECO:0000256" key="2">
    <source>
        <dbReference type="ARBA" id="ARBA00022692"/>
    </source>
</evidence>
<dbReference type="Pfam" id="PF00002">
    <property type="entry name" value="7tm_2"/>
    <property type="match status" value="1"/>
</dbReference>
<feature type="non-terminal residue" evidence="8">
    <location>
        <position position="291"/>
    </location>
</feature>
<keyword evidence="5" id="KW-0862">Zinc</keyword>
<dbReference type="InterPro" id="IPR017981">
    <property type="entry name" value="GPCR_2-like_7TM"/>
</dbReference>
<evidence type="ECO:0000256" key="5">
    <source>
        <dbReference type="ARBA" id="ARBA00022833"/>
    </source>
</evidence>
<dbReference type="PROSITE" id="PS50016">
    <property type="entry name" value="ZF_PHD_2"/>
    <property type="match status" value="1"/>
</dbReference>
<dbReference type="EMBL" id="CACRXK020036269">
    <property type="protein sequence ID" value="CAB4044798.1"/>
    <property type="molecule type" value="Genomic_DNA"/>
</dbReference>
<evidence type="ECO:0000256" key="3">
    <source>
        <dbReference type="ARBA" id="ARBA00022723"/>
    </source>
</evidence>
<dbReference type="GO" id="GO:0008270">
    <property type="term" value="F:zinc ion binding"/>
    <property type="evidence" value="ECO:0007669"/>
    <property type="project" value="UniProtKB-KW"/>
</dbReference>
<dbReference type="PANTHER" id="PTHR12011">
    <property type="entry name" value="ADHESION G-PROTEIN COUPLED RECEPTOR"/>
    <property type="match status" value="1"/>
</dbReference>
<dbReference type="OrthoDB" id="10037534at2759"/>
<accession>A0A6S7KKV1</accession>
<protein>
    <submittedName>
        <fullName evidence="8">Adhesion G- coupled receptor D1-like</fullName>
    </submittedName>
</protein>
<dbReference type="PRINTS" id="PR00249">
    <property type="entry name" value="GPCRSECRETIN"/>
</dbReference>
<comment type="subcellular location">
    <subcellularLocation>
        <location evidence="1">Membrane</location>
        <topology evidence="1">Multi-pass membrane protein</topology>
    </subcellularLocation>
</comment>
<dbReference type="InterPro" id="IPR019786">
    <property type="entry name" value="Zinc_finger_PHD-type_CS"/>
</dbReference>
<dbReference type="InterPro" id="IPR002219">
    <property type="entry name" value="PKC_DAG/PE"/>
</dbReference>
<dbReference type="InterPro" id="IPR013083">
    <property type="entry name" value="Znf_RING/FYVE/PHD"/>
</dbReference>
<dbReference type="PANTHER" id="PTHR12011:SF347">
    <property type="entry name" value="FI21270P1-RELATED"/>
    <property type="match status" value="1"/>
</dbReference>
<dbReference type="InterPro" id="IPR019787">
    <property type="entry name" value="Znf_PHD-finger"/>
</dbReference>
<dbReference type="GO" id="GO:0007166">
    <property type="term" value="P:cell surface receptor signaling pathway"/>
    <property type="evidence" value="ECO:0007669"/>
    <property type="project" value="InterPro"/>
</dbReference>
<dbReference type="InterPro" id="IPR000832">
    <property type="entry name" value="GPCR_2_secretin-like"/>
</dbReference>
<dbReference type="AlphaFoldDB" id="A0A6S7KKV1"/>
<dbReference type="PROSITE" id="PS50081">
    <property type="entry name" value="ZF_DAG_PE_2"/>
    <property type="match status" value="1"/>
</dbReference>
<keyword evidence="7" id="KW-0472">Membrane</keyword>
<dbReference type="SUPFAM" id="SSF57903">
    <property type="entry name" value="FYVE/PHD zinc finger"/>
    <property type="match status" value="1"/>
</dbReference>